<comment type="caution">
    <text evidence="2">The sequence shown here is derived from an EMBL/GenBank/DDBJ whole genome shotgun (WGS) entry which is preliminary data.</text>
</comment>
<evidence type="ECO:0000256" key="1">
    <source>
        <dbReference type="SAM" id="Phobius"/>
    </source>
</evidence>
<organism evidence="2 3">
    <name type="scientific">Brassica cretica</name>
    <name type="common">Mustard</name>
    <dbReference type="NCBI Taxonomy" id="69181"/>
    <lineage>
        <taxon>Eukaryota</taxon>
        <taxon>Viridiplantae</taxon>
        <taxon>Streptophyta</taxon>
        <taxon>Embryophyta</taxon>
        <taxon>Tracheophyta</taxon>
        <taxon>Spermatophyta</taxon>
        <taxon>Magnoliopsida</taxon>
        <taxon>eudicotyledons</taxon>
        <taxon>Gunneridae</taxon>
        <taxon>Pentapetalae</taxon>
        <taxon>rosids</taxon>
        <taxon>malvids</taxon>
        <taxon>Brassicales</taxon>
        <taxon>Brassicaceae</taxon>
        <taxon>Brassiceae</taxon>
        <taxon>Brassica</taxon>
    </lineage>
</organism>
<accession>A0A8S9PIH6</accession>
<keyword evidence="1" id="KW-0472">Membrane</keyword>
<name>A0A8S9PIH6_BRACR</name>
<protein>
    <recommendedName>
        <fullName evidence="4">Transmembrane protein</fullName>
    </recommendedName>
</protein>
<proteinExistence type="predicted"/>
<feature type="transmembrane region" description="Helical" evidence="1">
    <location>
        <begin position="194"/>
        <end position="221"/>
    </location>
</feature>
<evidence type="ECO:0008006" key="4">
    <source>
        <dbReference type="Google" id="ProtNLM"/>
    </source>
</evidence>
<dbReference type="Proteomes" id="UP000712600">
    <property type="component" value="Unassembled WGS sequence"/>
</dbReference>
<dbReference type="AlphaFoldDB" id="A0A8S9PIH6"/>
<dbReference type="EMBL" id="QGKX02001347">
    <property type="protein sequence ID" value="KAF3521805.1"/>
    <property type="molecule type" value="Genomic_DNA"/>
</dbReference>
<keyword evidence="1" id="KW-0812">Transmembrane</keyword>
<evidence type="ECO:0000313" key="3">
    <source>
        <dbReference type="Proteomes" id="UP000712600"/>
    </source>
</evidence>
<evidence type="ECO:0000313" key="2">
    <source>
        <dbReference type="EMBL" id="KAF3521805.1"/>
    </source>
</evidence>
<reference evidence="2" key="1">
    <citation type="submission" date="2019-12" db="EMBL/GenBank/DDBJ databases">
        <title>Genome sequencing and annotation of Brassica cretica.</title>
        <authorList>
            <person name="Studholme D.J."/>
            <person name="Sarris P."/>
        </authorList>
    </citation>
    <scope>NUCLEOTIDE SEQUENCE</scope>
    <source>
        <strain evidence="2">PFS-109/04</strain>
        <tissue evidence="2">Leaf</tissue>
    </source>
</reference>
<keyword evidence="1" id="KW-1133">Transmembrane helix</keyword>
<gene>
    <name evidence="2" type="ORF">F2Q69_00050818</name>
</gene>
<sequence>MFRCFGSFSLCLETDREKANRSAALSLRGSSTRRRATALSRWRAVDDKNGDSLPLCGSPRRRATAFFQWRAVDDKNADSLPLRGSPRRRRTDISLRLSSNLNGKVLCVCRFDSVSPWLWSTAAEVSLGGSPRMAQFNNFHLVCFLLIRFNCFCLSVVRWRDQMAIAMFCGKRHEEASSNKGLQLLLRHGALASLVLNLLLVTSGALACSIGVTCHGLFSFFTRVSRVKKSVSSLSHVLVV</sequence>